<name>A0A2D0NAY2_FLAN2</name>
<dbReference type="Gene3D" id="2.60.40.3440">
    <property type="match status" value="9"/>
</dbReference>
<reference evidence="2 3" key="1">
    <citation type="submission" date="2017-10" db="EMBL/GenBank/DDBJ databases">
        <title>The draft genome sequence of Lewinella nigricans NBRC 102662.</title>
        <authorList>
            <person name="Wang K."/>
        </authorList>
    </citation>
    <scope>NUCLEOTIDE SEQUENCE [LARGE SCALE GENOMIC DNA]</scope>
    <source>
        <strain evidence="2 3">NBRC 102662</strain>
    </source>
</reference>
<evidence type="ECO:0000313" key="2">
    <source>
        <dbReference type="EMBL" id="PHN05645.1"/>
    </source>
</evidence>
<dbReference type="Pfam" id="PF17963">
    <property type="entry name" value="Big_9"/>
    <property type="match status" value="9"/>
</dbReference>
<accession>A0A2D0NAY2</accession>
<dbReference type="OrthoDB" id="9805017at2"/>
<dbReference type="Proteomes" id="UP000223913">
    <property type="component" value="Unassembled WGS sequence"/>
</dbReference>
<proteinExistence type="predicted"/>
<protein>
    <recommendedName>
        <fullName evidence="4">Tandem-95 repeat protein</fullName>
    </recommendedName>
</protein>
<feature type="compositionally biased region" description="Polar residues" evidence="1">
    <location>
        <begin position="1038"/>
        <end position="1050"/>
    </location>
</feature>
<dbReference type="NCBIfam" id="NF012211">
    <property type="entry name" value="tand_rpt_95"/>
    <property type="match status" value="9"/>
</dbReference>
<keyword evidence="3" id="KW-1185">Reference proteome</keyword>
<dbReference type="RefSeq" id="WP_099150735.1">
    <property type="nucleotide sequence ID" value="NZ_PDUD01000020.1"/>
</dbReference>
<evidence type="ECO:0008006" key="4">
    <source>
        <dbReference type="Google" id="ProtNLM"/>
    </source>
</evidence>
<evidence type="ECO:0000313" key="3">
    <source>
        <dbReference type="Proteomes" id="UP000223913"/>
    </source>
</evidence>
<gene>
    <name evidence="2" type="ORF">CRP01_14265</name>
</gene>
<organism evidence="2 3">
    <name type="scientific">Flavilitoribacter nigricans (strain ATCC 23147 / DSM 23189 / NBRC 102662 / NCIMB 1420 / SS-2)</name>
    <name type="common">Lewinella nigricans</name>
    <dbReference type="NCBI Taxonomy" id="1122177"/>
    <lineage>
        <taxon>Bacteria</taxon>
        <taxon>Pseudomonadati</taxon>
        <taxon>Bacteroidota</taxon>
        <taxon>Saprospiria</taxon>
        <taxon>Saprospirales</taxon>
        <taxon>Lewinellaceae</taxon>
        <taxon>Flavilitoribacter</taxon>
    </lineage>
</organism>
<comment type="caution">
    <text evidence="2">The sequence shown here is derived from an EMBL/GenBank/DDBJ whole genome shotgun (WGS) entry which is preliminary data.</text>
</comment>
<evidence type="ECO:0000256" key="1">
    <source>
        <dbReference type="SAM" id="MobiDB-lite"/>
    </source>
</evidence>
<sequence>MKQITITTLLLFLALTIYGQNQVTYGFIQDPSDPLHITAVAYPNFSSNNVTISTSVFSFLLPEGTVTNPSVDPLPGSGSFVDITGTWVAQRLTPDVYSGIGFDPNDLQGNDVYQVVLQNSPSPPAVSGQAIELFSFDLPADCFGGNVEVLTNDGSIQQAILNNLGANFNNQISVSVDDAPAQDLYFGNDPSTFSYACPLDGAPIANDDIASVDEDAFVEILVLNNDDFGVNGPAIGAITIFASPANGTVTVNDGGTPNDPTDDTITYTPDPDFNGSDSFQYQICDADGDCDEATVSVTVNPINDLPTAVDDVATTDEDVAVLIDVLVNDDFGGDGPSNGAITIFSSPANGTVTVNDGGTPNDPTDDTITYTPNANYNGSDSFEYEICDSNGDCDQATVSITINPVNDLPTAVDDIASVDEDAFVNIPVTANDDFGGDGPALADITIFSSPANGMVTVDNGGTPNDPTDDSVIYTPNANYFGSDSFEYEICDANGDCDQATVNVTINPVNDLPTAVDDVASVDEDAFVNIPVTANDDFGGDGPAIADITIFSSPANGTVTVDDGGTPNDPTDDSVIYTPNANYFGSDSFEYEICDANGDCDQATVSVTINAVNDLPTAVDDVVSVDEDDSVNIPVTANDDFGGDGPALADITIVDSPDFGTVVVDDNGTANDPTDDIVIYTPDPDYFGNDSFTYQMCDANGDCDVGTVNITVDPVNDLPTAVDDVASVDEDAFVNIPVTANDDFGGDGPAIADITIFSSPANGTVTVDDGGTPNDPTDDSVIYTPNANYFGSDSFEYEICDANGDCDQATVSVTINAVNDLPTAVTDNVSVDEDDSVNIPVTANDDFGGDGPALADITIVDSPDFGTVVVDNNGTANDPTDDIVIYTPDPNYFGNDSFTYQMCDANGDCDVGTVNITVDPVNDLPTAVDDVASVDEDAFVNIPVTANDDFGGDGPAIADITIFSSPANGTVTVDDGGTPNDPTDDSVIYTPNANYFGSDSFEYEICDANGDCDQATVNVTINPVDDTPAAGDDVANVDENGTTNIDVTNNDDFGGDGPATGTITIVDPPNNGVATVNDNGTANDPTDDFIEYTPDPNFYGTDEITYEICDANGTCDQATISINVNAVNVRLQVRVLLQGALLGTGGSVMRDDLRSDGVIPNTEPYAGLGFGHTNGGGGETVTNPGTVFADLGSNSIVDWVFVELRSSADLTQVVATRAGLVQRDGDVVDVDGTSPLLFTQSEAGSYYVAVRHRNHLGTMTNNAIALSATGTTVDFTNGSLNLWDQGGSYNGREQVSINGVFALWAGNTNANASVVYAGQSNDKDPIFNEVDQAPGNFFKIQTYIYNGYFLGDVNMDGSSIFAGQNNDVDPIFNNVDGHPVNVFKIQTFIIPEQLAK</sequence>
<feature type="region of interest" description="Disordered" evidence="1">
    <location>
        <begin position="1026"/>
        <end position="1053"/>
    </location>
</feature>
<dbReference type="EMBL" id="PDUD01000020">
    <property type="protein sequence ID" value="PHN05645.1"/>
    <property type="molecule type" value="Genomic_DNA"/>
</dbReference>